<dbReference type="KEGG" id="ago:AGOS_AER077W"/>
<dbReference type="OrthoDB" id="3596986at2759"/>
<dbReference type="EMBL" id="AE016818">
    <property type="protein sequence ID" value="AAS52761.1"/>
    <property type="molecule type" value="Genomic_DNA"/>
</dbReference>
<reference evidence="2" key="2">
    <citation type="journal article" date="2013" name="G3 (Bethesda)">
        <title>Genomes of Ashbya fungi isolated from insects reveal four mating-type loci, numerous translocations, lack of transposons, and distinct gene duplications.</title>
        <authorList>
            <person name="Dietrich F.S."/>
            <person name="Voegeli S."/>
            <person name="Kuo S."/>
            <person name="Philippsen P."/>
        </authorList>
    </citation>
    <scope>GENOME REANNOTATION</scope>
    <source>
        <strain evidence="2">ATCC 10895 / CBS 109.51 / FGSC 9923 / NRRL Y-1056</strain>
    </source>
</reference>
<dbReference type="eggNOG" id="KOG4843">
    <property type="taxonomic scope" value="Eukaryota"/>
</dbReference>
<dbReference type="FunCoup" id="Q757D6">
    <property type="interactions" value="203"/>
</dbReference>
<protein>
    <submittedName>
        <fullName evidence="1">AER077Wp</fullName>
    </submittedName>
</protein>
<dbReference type="Pfam" id="PF08642">
    <property type="entry name" value="Rxt3"/>
    <property type="match status" value="1"/>
</dbReference>
<dbReference type="InParanoid" id="Q757D6"/>
<dbReference type="OMA" id="NNELWGC"/>
<evidence type="ECO:0000313" key="2">
    <source>
        <dbReference type="Proteomes" id="UP000000591"/>
    </source>
</evidence>
<proteinExistence type="predicted"/>
<dbReference type="RefSeq" id="NP_984937.1">
    <property type="nucleotide sequence ID" value="NM_210291.1"/>
</dbReference>
<organism evidence="1 2">
    <name type="scientific">Eremothecium gossypii (strain ATCC 10895 / CBS 109.51 / FGSC 9923 / NRRL Y-1056)</name>
    <name type="common">Yeast</name>
    <name type="synonym">Ashbya gossypii</name>
    <dbReference type="NCBI Taxonomy" id="284811"/>
    <lineage>
        <taxon>Eukaryota</taxon>
        <taxon>Fungi</taxon>
        <taxon>Dikarya</taxon>
        <taxon>Ascomycota</taxon>
        <taxon>Saccharomycotina</taxon>
        <taxon>Saccharomycetes</taxon>
        <taxon>Saccharomycetales</taxon>
        <taxon>Saccharomycetaceae</taxon>
        <taxon>Eremothecium</taxon>
    </lineage>
</organism>
<keyword evidence="2" id="KW-1185">Reference proteome</keyword>
<dbReference type="GeneID" id="4621141"/>
<name>Q757D6_EREGS</name>
<evidence type="ECO:0000313" key="1">
    <source>
        <dbReference type="EMBL" id="AAS52761.1"/>
    </source>
</evidence>
<dbReference type="STRING" id="284811.Q757D6"/>
<sequence length="281" mass="30486">MSMTATTEGDDGYRRRQSEIYRMQETLLDTTQTAETAGAAERVQEADPDGQGAGVDSGELLEVVERHYGARRCALGTIRYEAARAGRLTGGAGAALPFPYEVGQQTVPVPLLPRMGTAAINRLVTVELSAEDLESALATGENARVRNRELWGVDVYTCDSDPLLVLVHCGVLDAELSGQGAGSGPRRRTPANRANPDCVTRGVSAAPSVRRGAYHFDVRAQLLMLPPLQRYASAERFGLQSREWNTLHDGLSYGLYEVTILLRDPTLRDVGGADQITKVDW</sequence>
<reference evidence="1 2" key="1">
    <citation type="journal article" date="2004" name="Science">
        <title>The Ashbya gossypii genome as a tool for mapping the ancient Saccharomyces cerevisiae genome.</title>
        <authorList>
            <person name="Dietrich F.S."/>
            <person name="Voegeli S."/>
            <person name="Brachat S."/>
            <person name="Lerch A."/>
            <person name="Gates K."/>
            <person name="Steiner S."/>
            <person name="Mohr C."/>
            <person name="Pohlmann R."/>
            <person name="Luedi P."/>
            <person name="Choi S."/>
            <person name="Wing R.A."/>
            <person name="Flavier A."/>
            <person name="Gaffney T.D."/>
            <person name="Philippsen P."/>
        </authorList>
    </citation>
    <scope>NUCLEOTIDE SEQUENCE [LARGE SCALE GENOMIC DNA]</scope>
    <source>
        <strain evidence="2">ATCC 10895 / CBS 109.51 / FGSC 9923 / NRRL Y-1056</strain>
    </source>
</reference>
<dbReference type="InterPro" id="IPR013951">
    <property type="entry name" value="Rxt3"/>
</dbReference>
<accession>Q757D6</accession>
<dbReference type="Proteomes" id="UP000000591">
    <property type="component" value="Chromosome V"/>
</dbReference>
<dbReference type="HOGENOM" id="CLU_947333_0_0_1"/>
<dbReference type="AlphaFoldDB" id="Q757D6"/>
<gene>
    <name evidence="1" type="ORF">AGOS_AER077W</name>
</gene>